<reference evidence="2" key="1">
    <citation type="journal article" date="2024" name="Gigascience">
        <title>Chromosome-level genome of the poultry shaft louse Menopon gallinae provides insight into the host-switching and adaptive evolution of parasitic lice.</title>
        <authorList>
            <person name="Xu Y."/>
            <person name="Ma L."/>
            <person name="Liu S."/>
            <person name="Liang Y."/>
            <person name="Liu Q."/>
            <person name="He Z."/>
            <person name="Tian L."/>
            <person name="Duan Y."/>
            <person name="Cai W."/>
            <person name="Li H."/>
            <person name="Song F."/>
        </authorList>
    </citation>
    <scope>NUCLEOTIDE SEQUENCE</scope>
    <source>
        <strain evidence="2">Cailab_2023a</strain>
    </source>
</reference>
<dbReference type="GO" id="GO:1905502">
    <property type="term" value="F:acetyl-CoA binding"/>
    <property type="evidence" value="ECO:0007669"/>
    <property type="project" value="TreeGrafter"/>
</dbReference>
<dbReference type="Gene3D" id="3.40.630.30">
    <property type="match status" value="1"/>
</dbReference>
<evidence type="ECO:0000259" key="1">
    <source>
        <dbReference type="PROSITE" id="PS51186"/>
    </source>
</evidence>
<protein>
    <recommendedName>
        <fullName evidence="1">N-acetyltransferase domain-containing protein</fullName>
    </recommendedName>
</protein>
<organism evidence="2">
    <name type="scientific">Menopon gallinae</name>
    <name type="common">poultry shaft louse</name>
    <dbReference type="NCBI Taxonomy" id="328185"/>
    <lineage>
        <taxon>Eukaryota</taxon>
        <taxon>Metazoa</taxon>
        <taxon>Ecdysozoa</taxon>
        <taxon>Arthropoda</taxon>
        <taxon>Hexapoda</taxon>
        <taxon>Insecta</taxon>
        <taxon>Pterygota</taxon>
        <taxon>Neoptera</taxon>
        <taxon>Paraneoptera</taxon>
        <taxon>Psocodea</taxon>
        <taxon>Troctomorpha</taxon>
        <taxon>Phthiraptera</taxon>
        <taxon>Amblycera</taxon>
        <taxon>Menoponidae</taxon>
        <taxon>Menopon</taxon>
    </lineage>
</organism>
<dbReference type="AlphaFoldDB" id="A0AAW2HH93"/>
<dbReference type="SUPFAM" id="SSF55729">
    <property type="entry name" value="Acyl-CoA N-acyltransferases (Nat)"/>
    <property type="match status" value="1"/>
</dbReference>
<name>A0AAW2HH93_9NEOP</name>
<gene>
    <name evidence="2" type="ORF">PYX00_006980</name>
</gene>
<dbReference type="PANTHER" id="PTHR13538:SF4">
    <property type="entry name" value="N-ALPHA-ACETYLTRANSFERASE 80"/>
    <property type="match status" value="1"/>
</dbReference>
<dbReference type="GO" id="GO:0008080">
    <property type="term" value="F:N-acetyltransferase activity"/>
    <property type="evidence" value="ECO:0007669"/>
    <property type="project" value="InterPro"/>
</dbReference>
<dbReference type="GO" id="GO:0005737">
    <property type="term" value="C:cytoplasm"/>
    <property type="evidence" value="ECO:0007669"/>
    <property type="project" value="TreeGrafter"/>
</dbReference>
<sequence>MDEFDSKHEVASNIYYAGLLHDHPQLLDDCCELINMEWKRSHTARLRSISGSSDNFPTSIVLLKDAGKPAVVGHCKLTKLSHSNPVIFIESVVIHPDYRGKGLGKLLMHKAESYLKRKNIEWIYLSTLGQEVFYEKLGYLTCDPINIYGGQINLLPQNNNHFKEATERNESVDKNFNKIVGTEKSACLSGVPPPPPPPPPMPSFNSKVVYVTNKKTFMRKKIL</sequence>
<dbReference type="InterPro" id="IPR016181">
    <property type="entry name" value="Acyl_CoA_acyltransferase"/>
</dbReference>
<proteinExistence type="predicted"/>
<evidence type="ECO:0000313" key="2">
    <source>
        <dbReference type="EMBL" id="KAL0269160.1"/>
    </source>
</evidence>
<comment type="caution">
    <text evidence="2">The sequence shown here is derived from an EMBL/GenBank/DDBJ whole genome shotgun (WGS) entry which is preliminary data.</text>
</comment>
<dbReference type="InterPro" id="IPR039840">
    <property type="entry name" value="NAA80"/>
</dbReference>
<dbReference type="PANTHER" id="PTHR13538">
    <property type="entry name" value="N-ACETYLTRANSFERASE 6"/>
    <property type="match status" value="1"/>
</dbReference>
<dbReference type="CDD" id="cd04301">
    <property type="entry name" value="NAT_SF"/>
    <property type="match status" value="1"/>
</dbReference>
<dbReference type="InterPro" id="IPR000182">
    <property type="entry name" value="GNAT_dom"/>
</dbReference>
<dbReference type="Pfam" id="PF00583">
    <property type="entry name" value="Acetyltransf_1"/>
    <property type="match status" value="1"/>
</dbReference>
<dbReference type="PROSITE" id="PS51186">
    <property type="entry name" value="GNAT"/>
    <property type="match status" value="1"/>
</dbReference>
<feature type="domain" description="N-acetyltransferase" evidence="1">
    <location>
        <begin position="17"/>
        <end position="161"/>
    </location>
</feature>
<dbReference type="EMBL" id="JARGDH010000004">
    <property type="protein sequence ID" value="KAL0269160.1"/>
    <property type="molecule type" value="Genomic_DNA"/>
</dbReference>
<accession>A0AAW2HH93</accession>